<feature type="region of interest" description="Disordered" evidence="1">
    <location>
        <begin position="1"/>
        <end position="42"/>
    </location>
</feature>
<dbReference type="Pfam" id="PF00079">
    <property type="entry name" value="Serpin"/>
    <property type="match status" value="1"/>
</dbReference>
<dbReference type="InterPro" id="IPR042185">
    <property type="entry name" value="Serpin_sf_2"/>
</dbReference>
<gene>
    <name evidence="3" type="ORF">V5799_002606</name>
</gene>
<reference evidence="3 4" key="1">
    <citation type="journal article" date="2023" name="Arcadia Sci">
        <title>De novo assembly of a long-read Amblyomma americanum tick genome.</title>
        <authorList>
            <person name="Chou S."/>
            <person name="Poskanzer K.E."/>
            <person name="Rollins M."/>
            <person name="Thuy-Boun P.S."/>
        </authorList>
    </citation>
    <scope>NUCLEOTIDE SEQUENCE [LARGE SCALE GENOMIC DNA]</scope>
    <source>
        <strain evidence="3">F_SG_1</strain>
        <tissue evidence="3">Salivary glands</tissue>
    </source>
</reference>
<sequence length="179" mass="20358">MFSRIKSLQRGQVSEEDLTGGEDEDDFSTTPIRRRTEQRGENASSSDNYRLYMAGMSRFKYGVVGMYVSFAEDAAGVRERANEWLRYLSAFECGDVFPEGSVSDTSSIMLASLTYLRADWKWQFRLQDTVRGAFHSAPMISRNVVMMRQSGRFPMADFDEIDATALELRFTTLLALGYS</sequence>
<evidence type="ECO:0000313" key="4">
    <source>
        <dbReference type="Proteomes" id="UP001321473"/>
    </source>
</evidence>
<dbReference type="Gene3D" id="2.30.39.10">
    <property type="entry name" value="Alpha-1-antitrypsin, domain 1"/>
    <property type="match status" value="1"/>
</dbReference>
<comment type="caution">
    <text evidence="3">The sequence shown here is derived from an EMBL/GenBank/DDBJ whole genome shotgun (WGS) entry which is preliminary data.</text>
</comment>
<dbReference type="AlphaFoldDB" id="A0AAQ4DBC3"/>
<organism evidence="3 4">
    <name type="scientific">Amblyomma americanum</name>
    <name type="common">Lone star tick</name>
    <dbReference type="NCBI Taxonomy" id="6943"/>
    <lineage>
        <taxon>Eukaryota</taxon>
        <taxon>Metazoa</taxon>
        <taxon>Ecdysozoa</taxon>
        <taxon>Arthropoda</taxon>
        <taxon>Chelicerata</taxon>
        <taxon>Arachnida</taxon>
        <taxon>Acari</taxon>
        <taxon>Parasitiformes</taxon>
        <taxon>Ixodida</taxon>
        <taxon>Ixodoidea</taxon>
        <taxon>Ixodidae</taxon>
        <taxon>Amblyomminae</taxon>
        <taxon>Amblyomma</taxon>
    </lineage>
</organism>
<evidence type="ECO:0000313" key="3">
    <source>
        <dbReference type="EMBL" id="KAK8759763.1"/>
    </source>
</evidence>
<proteinExistence type="predicted"/>
<keyword evidence="4" id="KW-1185">Reference proteome</keyword>
<feature type="domain" description="Serpin" evidence="2">
    <location>
        <begin position="67"/>
        <end position="172"/>
    </location>
</feature>
<dbReference type="Proteomes" id="UP001321473">
    <property type="component" value="Unassembled WGS sequence"/>
</dbReference>
<dbReference type="SUPFAM" id="SSF56574">
    <property type="entry name" value="Serpins"/>
    <property type="match status" value="1"/>
</dbReference>
<dbReference type="EMBL" id="JARKHS020032640">
    <property type="protein sequence ID" value="KAK8759763.1"/>
    <property type="molecule type" value="Genomic_DNA"/>
</dbReference>
<evidence type="ECO:0000256" key="1">
    <source>
        <dbReference type="SAM" id="MobiDB-lite"/>
    </source>
</evidence>
<dbReference type="InterPro" id="IPR036186">
    <property type="entry name" value="Serpin_sf"/>
</dbReference>
<accession>A0AAQ4DBC3</accession>
<protein>
    <recommendedName>
        <fullName evidence="2">Serpin domain-containing protein</fullName>
    </recommendedName>
</protein>
<dbReference type="InterPro" id="IPR023796">
    <property type="entry name" value="Serpin_dom"/>
</dbReference>
<evidence type="ECO:0000259" key="2">
    <source>
        <dbReference type="Pfam" id="PF00079"/>
    </source>
</evidence>
<name>A0AAQ4DBC3_AMBAM</name>
<feature type="compositionally biased region" description="Acidic residues" evidence="1">
    <location>
        <begin position="14"/>
        <end position="27"/>
    </location>
</feature>